<dbReference type="AlphaFoldDB" id="B6HSZ8"/>
<dbReference type="HOGENOM" id="CLU_1034800_0_0_1"/>
<keyword evidence="2" id="KW-1185">Reference proteome</keyword>
<dbReference type="Proteomes" id="UP000000724">
    <property type="component" value="Contig Pc00c22"/>
</dbReference>
<gene>
    <name evidence="1" type="ORF">Pc22g25860</name>
    <name evidence="1" type="ORF">PCH_Pc22g25860</name>
</gene>
<evidence type="ECO:0000313" key="1">
    <source>
        <dbReference type="EMBL" id="CAP99874.1"/>
    </source>
</evidence>
<evidence type="ECO:0000313" key="2">
    <source>
        <dbReference type="Proteomes" id="UP000000724"/>
    </source>
</evidence>
<name>B6HSZ8_PENRW</name>
<accession>B6HSZ8</accession>
<reference evidence="1 2" key="1">
    <citation type="journal article" date="2008" name="Nat. Biotechnol.">
        <title>Genome sequencing and analysis of the filamentous fungus Penicillium chrysogenum.</title>
        <authorList>
            <person name="van den Berg M.A."/>
            <person name="Albang R."/>
            <person name="Albermann K."/>
            <person name="Badger J.H."/>
            <person name="Daran J.-M."/>
            <person name="Driessen A.J.M."/>
            <person name="Garcia-Estrada C."/>
            <person name="Fedorova N.D."/>
            <person name="Harris D.M."/>
            <person name="Heijne W.H.M."/>
            <person name="Joardar V.S."/>
            <person name="Kiel J.A.K.W."/>
            <person name="Kovalchuk A."/>
            <person name="Martin J.F."/>
            <person name="Nierman W.C."/>
            <person name="Nijland J.G."/>
            <person name="Pronk J.T."/>
            <person name="Roubos J.A."/>
            <person name="van der Klei I.J."/>
            <person name="van Peij N.N.M.E."/>
            <person name="Veenhuis M."/>
            <person name="von Doehren H."/>
            <person name="Wagner C."/>
            <person name="Wortman J.R."/>
            <person name="Bovenberg R.A.L."/>
        </authorList>
    </citation>
    <scope>NUCLEOTIDE SEQUENCE [LARGE SCALE GENOMIC DNA]</scope>
    <source>
        <strain evidence="2">ATCC 28089 / DSM 1075 / NRRL 1951 / Wisconsin 54-1255</strain>
    </source>
</reference>
<proteinExistence type="predicted"/>
<protein>
    <submittedName>
        <fullName evidence="1">Uncharacterized protein</fullName>
    </submittedName>
</protein>
<sequence length="269" mass="29998">MKIDGFRMKIDGCSLANMPYAKFSNCEICKSYQHGIAFKTRPKYPIDNPDYLPKAEKWLESERAFQHEQKRPPAIHNALGPRLRGIRIGTDGEEVLWLKESIIIRGELGAGEEYIASRTVYTPGQSAPCHLTGELDLLVSLWYDSSVAISRGGVIDGNLARESWLQRKETIFSSGGLEMDRMDFSETKESKGQPQEPYCCDGTLFSTVDESGSPHSTHGFERNDSRSRLDSVGHKVSKHHFKVVQVASTPINEAMILATICATGYLVDP</sequence>
<dbReference type="VEuPathDB" id="FungiDB:PCH_Pc22g25860"/>
<organism evidence="1 2">
    <name type="scientific">Penicillium rubens (strain ATCC 28089 / DSM 1075 / NRRL 1951 / Wisconsin 54-1255)</name>
    <name type="common">Penicillium chrysogenum</name>
    <dbReference type="NCBI Taxonomy" id="500485"/>
    <lineage>
        <taxon>Eukaryota</taxon>
        <taxon>Fungi</taxon>
        <taxon>Dikarya</taxon>
        <taxon>Ascomycota</taxon>
        <taxon>Pezizomycotina</taxon>
        <taxon>Eurotiomycetes</taxon>
        <taxon>Eurotiomycetidae</taxon>
        <taxon>Eurotiales</taxon>
        <taxon>Aspergillaceae</taxon>
        <taxon>Penicillium</taxon>
        <taxon>Penicillium chrysogenum species complex</taxon>
    </lineage>
</organism>
<dbReference type="EMBL" id="AM920437">
    <property type="protein sequence ID" value="CAP99874.1"/>
    <property type="molecule type" value="Genomic_DNA"/>
</dbReference>
<dbReference type="OrthoDB" id="10578508at2759"/>